<comment type="caution">
    <text evidence="12">The sequence shown here is derived from an EMBL/GenBank/DDBJ whole genome shotgun (WGS) entry which is preliminary data.</text>
</comment>
<keyword evidence="5 9" id="KW-0816">Tricarboxylic acid cycle</keyword>
<evidence type="ECO:0000256" key="9">
    <source>
        <dbReference type="HAMAP-Rule" id="MF_00212"/>
    </source>
</evidence>
<proteinExistence type="inferred from homology"/>
<dbReference type="HAMAP" id="MF_00212">
    <property type="entry name" value="MQO"/>
    <property type="match status" value="1"/>
</dbReference>
<comment type="cofactor">
    <cofactor evidence="2 9">
        <name>FAD</name>
        <dbReference type="ChEBI" id="CHEBI:57692"/>
    </cofactor>
</comment>
<evidence type="ECO:0000256" key="10">
    <source>
        <dbReference type="SAM" id="MobiDB-lite"/>
    </source>
</evidence>
<protein>
    <recommendedName>
        <fullName evidence="9">Probable malate:quinone oxidoreductase</fullName>
        <ecNumber evidence="9">1.1.5.4</ecNumber>
    </recommendedName>
    <alternativeName>
        <fullName evidence="9">MQO</fullName>
    </alternativeName>
    <alternativeName>
        <fullName evidence="9">Malate dehydrogenase [quinone]</fullName>
    </alternativeName>
</protein>
<gene>
    <name evidence="9 12" type="primary">mqo</name>
    <name evidence="12" type="ORF">KW869_14620</name>
</gene>
<dbReference type="NCBIfam" id="TIGR01320">
    <property type="entry name" value="mal_quin_oxido"/>
    <property type="match status" value="1"/>
</dbReference>
<evidence type="ECO:0000256" key="8">
    <source>
        <dbReference type="ARBA" id="ARBA00023002"/>
    </source>
</evidence>
<dbReference type="InterPro" id="IPR006231">
    <property type="entry name" value="MQO"/>
</dbReference>
<dbReference type="Proteomes" id="UP001621534">
    <property type="component" value="Unassembled WGS sequence"/>
</dbReference>
<keyword evidence="8 9" id="KW-0560">Oxidoreductase</keyword>
<dbReference type="NCBIfam" id="NF009875">
    <property type="entry name" value="PRK13339.1"/>
    <property type="match status" value="1"/>
</dbReference>
<feature type="region of interest" description="Disordered" evidence="10">
    <location>
        <begin position="522"/>
        <end position="545"/>
    </location>
</feature>
<dbReference type="NCBIfam" id="NF003603">
    <property type="entry name" value="PRK05257.1-1"/>
    <property type="match status" value="1"/>
</dbReference>
<name>A0ABW8NZK4_9PSED</name>
<sequence length="545" mass="60131">MFKKAGKTLLGLAVAASLMQAHADEAKKVDVLLVGGGIMSSTLAVWLNELEPSWSMEMVERLDGVAEESSNGWNNAGTGHSALAELNYTPEDKDGNVNISKAIEINESFQISRQFWSWQVRQGVLNNPRSFINTTPHMSFVWGDDNIKFLKKRYDALQTSPLFRPMQYSEDHAQIAKWVPLMMEGRDPNQKLAVTWTPIGTDVNFGEITRQFVKHLQTRENFDLKLSSEVQDITRNEDGSWHVEYKNLKDGTTSATDAKFLFIGAGGGALKLLQKSGIPEAKEYAGFPVGGSFLVTENPTIAMQHMAKAYGIASTGAPPMSVPHLDTRVLDGKRVILFGPFATFSTKFLKNGSYLDLLSSTTLHNVWPMTKVGVDQYPLVEYLAGQLMLSDDDRFAALQTYFPHAKKEDWRLWQAGQRVQIIKHDEDKGGVLKLGTEVVTSQDRSIAGLLGASPGASTAAPIMLTVLETVFKEKVATPEWQAKLHQIVPSYGTKLNDSPAAVQKEWNYTSEVLQLEKPPVIDQTVSTDATPSKPVEANPASDMAL</sequence>
<dbReference type="SUPFAM" id="SSF51905">
    <property type="entry name" value="FAD/NAD(P)-binding domain"/>
    <property type="match status" value="1"/>
</dbReference>
<dbReference type="InterPro" id="IPR036188">
    <property type="entry name" value="FAD/NAD-bd_sf"/>
</dbReference>
<organism evidence="12 13">
    <name type="scientific">Pseudomonas urmiensis</name>
    <dbReference type="NCBI Taxonomy" id="2745493"/>
    <lineage>
        <taxon>Bacteria</taxon>
        <taxon>Pseudomonadati</taxon>
        <taxon>Pseudomonadota</taxon>
        <taxon>Gammaproteobacteria</taxon>
        <taxon>Pseudomonadales</taxon>
        <taxon>Pseudomonadaceae</taxon>
        <taxon>Pseudomonas</taxon>
    </lineage>
</organism>
<dbReference type="NCBIfam" id="NF003611">
    <property type="entry name" value="PRK05257.3-2"/>
    <property type="match status" value="1"/>
</dbReference>
<comment type="similarity">
    <text evidence="4 9">Belongs to the MQO family.</text>
</comment>
<dbReference type="EC" id="1.1.5.4" evidence="9"/>
<accession>A0ABW8NZK4</accession>
<comment type="pathway">
    <text evidence="3 9">Carbohydrate metabolism; tricarboxylic acid cycle; oxaloacetate from (S)-malate (quinone route): step 1/1.</text>
</comment>
<evidence type="ECO:0000256" key="3">
    <source>
        <dbReference type="ARBA" id="ARBA00005012"/>
    </source>
</evidence>
<dbReference type="Pfam" id="PF06039">
    <property type="entry name" value="Mqo"/>
    <property type="match status" value="1"/>
</dbReference>
<dbReference type="EMBL" id="JAHWXS010000014">
    <property type="protein sequence ID" value="MFK5734769.1"/>
    <property type="molecule type" value="Genomic_DNA"/>
</dbReference>
<evidence type="ECO:0000256" key="4">
    <source>
        <dbReference type="ARBA" id="ARBA00006389"/>
    </source>
</evidence>
<dbReference type="PANTHER" id="PTHR43104">
    <property type="entry name" value="L-2-HYDROXYGLUTARATE DEHYDROGENASE, MITOCHONDRIAL"/>
    <property type="match status" value="1"/>
</dbReference>
<comment type="catalytic activity">
    <reaction evidence="1 9">
        <text>(S)-malate + a quinone = a quinol + oxaloacetate</text>
        <dbReference type="Rhea" id="RHEA:46012"/>
        <dbReference type="ChEBI" id="CHEBI:15589"/>
        <dbReference type="ChEBI" id="CHEBI:16452"/>
        <dbReference type="ChEBI" id="CHEBI:24646"/>
        <dbReference type="ChEBI" id="CHEBI:132124"/>
        <dbReference type="EC" id="1.1.5.4"/>
    </reaction>
</comment>
<dbReference type="RefSeq" id="WP_405129678.1">
    <property type="nucleotide sequence ID" value="NZ_JAHWXS010000014.1"/>
</dbReference>
<keyword evidence="7 9" id="KW-0274">FAD</keyword>
<evidence type="ECO:0000256" key="1">
    <source>
        <dbReference type="ARBA" id="ARBA00001139"/>
    </source>
</evidence>
<keyword evidence="11" id="KW-0732">Signal</keyword>
<keyword evidence="13" id="KW-1185">Reference proteome</keyword>
<dbReference type="NCBIfam" id="NF003605">
    <property type="entry name" value="PRK05257.1-4"/>
    <property type="match status" value="1"/>
</dbReference>
<evidence type="ECO:0000313" key="13">
    <source>
        <dbReference type="Proteomes" id="UP001621534"/>
    </source>
</evidence>
<evidence type="ECO:0000256" key="2">
    <source>
        <dbReference type="ARBA" id="ARBA00001974"/>
    </source>
</evidence>
<dbReference type="PANTHER" id="PTHR43104:SF2">
    <property type="entry name" value="L-2-HYDROXYGLUTARATE DEHYDROGENASE, MITOCHONDRIAL"/>
    <property type="match status" value="1"/>
</dbReference>
<dbReference type="GO" id="GO:0008924">
    <property type="term" value="F:L-malate dehydrogenase (quinone) activity"/>
    <property type="evidence" value="ECO:0007669"/>
    <property type="project" value="UniProtKB-EC"/>
</dbReference>
<dbReference type="NCBIfam" id="NF003606">
    <property type="entry name" value="PRK05257.2-1"/>
    <property type="match status" value="1"/>
</dbReference>
<feature type="chain" id="PRO_5047503887" description="Probable malate:quinone oxidoreductase" evidence="11">
    <location>
        <begin position="24"/>
        <end position="545"/>
    </location>
</feature>
<evidence type="ECO:0000256" key="5">
    <source>
        <dbReference type="ARBA" id="ARBA00022532"/>
    </source>
</evidence>
<evidence type="ECO:0000256" key="7">
    <source>
        <dbReference type="ARBA" id="ARBA00022827"/>
    </source>
</evidence>
<feature type="signal peptide" evidence="11">
    <location>
        <begin position="1"/>
        <end position="23"/>
    </location>
</feature>
<evidence type="ECO:0000256" key="11">
    <source>
        <dbReference type="SAM" id="SignalP"/>
    </source>
</evidence>
<reference evidence="12 13" key="1">
    <citation type="journal article" date="2012" name="Plant Soil">
        <title>Screening of plant growth-promoting traits in arsenic-resistant bacteria isolated from the rhizosphere of soybean plants from Argentinean agricultural soil.</title>
        <authorList>
            <person name="Wevar Oller A.L."/>
            <person name="Talano M.A."/>
            <person name="Agostini E."/>
        </authorList>
    </citation>
    <scope>NUCLEOTIDE SEQUENCE [LARGE SCALE GENOMIC DNA]</scope>
    <source>
        <strain evidence="12 13">AW4</strain>
    </source>
</reference>
<keyword evidence="6 9" id="KW-0285">Flavoprotein</keyword>
<evidence type="ECO:0000313" key="12">
    <source>
        <dbReference type="EMBL" id="MFK5734769.1"/>
    </source>
</evidence>
<evidence type="ECO:0000256" key="6">
    <source>
        <dbReference type="ARBA" id="ARBA00022630"/>
    </source>
</evidence>